<dbReference type="Proteomes" id="UP000002588">
    <property type="component" value="Chromosome"/>
</dbReference>
<protein>
    <recommendedName>
        <fullName evidence="4">DUF1178 family protein</fullName>
    </recommendedName>
</protein>
<dbReference type="HOGENOM" id="CLU_112041_1_0_4"/>
<dbReference type="PIRSF" id="PIRSF032131">
    <property type="entry name" value="UCP032131"/>
    <property type="match status" value="1"/>
</dbReference>
<dbReference type="Pfam" id="PF06676">
    <property type="entry name" value="DUF1178"/>
    <property type="match status" value="1"/>
</dbReference>
<gene>
    <name evidence="2" type="ordered locus">azo1652</name>
</gene>
<name>A1K614_AZOSB</name>
<proteinExistence type="predicted"/>
<feature type="region of interest" description="Disordered" evidence="1">
    <location>
        <begin position="59"/>
        <end position="84"/>
    </location>
</feature>
<accession>A1K614</accession>
<organism evidence="2 3">
    <name type="scientific">Azoarcus sp. (strain BH72)</name>
    <dbReference type="NCBI Taxonomy" id="418699"/>
    <lineage>
        <taxon>Bacteria</taxon>
        <taxon>Pseudomonadati</taxon>
        <taxon>Pseudomonadota</taxon>
        <taxon>Betaproteobacteria</taxon>
        <taxon>Rhodocyclales</taxon>
        <taxon>Zoogloeaceae</taxon>
        <taxon>Azoarcus</taxon>
    </lineage>
</organism>
<reference evidence="2 3" key="1">
    <citation type="journal article" date="2006" name="Nat. Biotechnol.">
        <title>Complete genome of the mutualistic, N2-fixing grass endophyte Azoarcus sp. strain BH72.</title>
        <authorList>
            <person name="Krause A."/>
            <person name="Ramakumar A."/>
            <person name="Bartels D."/>
            <person name="Battistoni F."/>
            <person name="Bekel T."/>
            <person name="Boch J."/>
            <person name="Boehm M."/>
            <person name="Friedrich F."/>
            <person name="Hurek T."/>
            <person name="Krause L."/>
            <person name="Linke B."/>
            <person name="McHardy A.C."/>
            <person name="Sarkar A."/>
            <person name="Schneiker S."/>
            <person name="Syed A.A."/>
            <person name="Thauer R."/>
            <person name="Vorhoelter F.-J."/>
            <person name="Weidner S."/>
            <person name="Puehler A."/>
            <person name="Reinhold-Hurek B."/>
            <person name="Kaiser O."/>
            <person name="Goesmann A."/>
        </authorList>
    </citation>
    <scope>NUCLEOTIDE SEQUENCE [LARGE SCALE GENOMIC DNA]</scope>
    <source>
        <strain evidence="2 3">BH72</strain>
    </source>
</reference>
<evidence type="ECO:0000256" key="1">
    <source>
        <dbReference type="SAM" id="MobiDB-lite"/>
    </source>
</evidence>
<evidence type="ECO:0000313" key="3">
    <source>
        <dbReference type="Proteomes" id="UP000002588"/>
    </source>
</evidence>
<evidence type="ECO:0008006" key="4">
    <source>
        <dbReference type="Google" id="ProtNLM"/>
    </source>
</evidence>
<dbReference type="InterPro" id="IPR009562">
    <property type="entry name" value="DUF1178"/>
</dbReference>
<dbReference type="KEGG" id="azo:azo1652"/>
<sequence length="156" mass="17229">MRTDTPRLTILIVIDLCCDREHRFEGWFASAEAFEKQRQNGLVSCPVCGTTELRRLPSAPYVQTRTAATEPPQQAPDLSSEHPLPADAVALLKSALREAARKADDVGDRFPAEARRMHHGEIEARSIRGAATRDELGELIDEGIVVLPVPPDDDLH</sequence>
<evidence type="ECO:0000313" key="2">
    <source>
        <dbReference type="EMBL" id="CAL94269.1"/>
    </source>
</evidence>
<dbReference type="EMBL" id="AM406670">
    <property type="protein sequence ID" value="CAL94269.1"/>
    <property type="molecule type" value="Genomic_DNA"/>
</dbReference>
<dbReference type="eggNOG" id="COG5319">
    <property type="taxonomic scope" value="Bacteria"/>
</dbReference>
<keyword evidence="3" id="KW-1185">Reference proteome</keyword>
<dbReference type="AlphaFoldDB" id="A1K614"/>